<evidence type="ECO:0000259" key="2">
    <source>
        <dbReference type="Pfam" id="PF08281"/>
    </source>
</evidence>
<dbReference type="Proteomes" id="UP000208062">
    <property type="component" value="Segment"/>
</dbReference>
<gene>
    <name evidence="3" type="ORF">SS136_044</name>
</gene>
<name>A0A1C7A3T3_9VIRU</name>
<accession>A0A1C7A3T3</accession>
<proteinExistence type="predicted"/>
<feature type="region of interest" description="Disordered" evidence="1">
    <location>
        <begin position="1"/>
        <end position="51"/>
    </location>
</feature>
<dbReference type="OrthoDB" id="24637at10239"/>
<evidence type="ECO:0000256" key="1">
    <source>
        <dbReference type="SAM" id="MobiDB-lite"/>
    </source>
</evidence>
<dbReference type="EMBL" id="KT809302">
    <property type="protein sequence ID" value="ALJ99707.1"/>
    <property type="molecule type" value="Genomic_DNA"/>
</dbReference>
<sequence>MNGEEAPEDRQQRERVGVSGDPVPDHEYGDDPEDLTPDVAPDEAGEGVSPSVRHLAQRLAKPGLLTDRQALAYVLRDVEGVGRQEAADRLGCSVSNLDTLLGRARTNLDDARATLEVLQEQDGPTPALVSLGTDE</sequence>
<dbReference type="InterPro" id="IPR036388">
    <property type="entry name" value="WH-like_DNA-bd_sf"/>
</dbReference>
<dbReference type="InterPro" id="IPR013324">
    <property type="entry name" value="RNA_pol_sigma_r3/r4-like"/>
</dbReference>
<evidence type="ECO:0000313" key="4">
    <source>
        <dbReference type="Proteomes" id="UP000208062"/>
    </source>
</evidence>
<organism evidence="3 4">
    <name type="scientific">Haloarcula californiae icosahedral virus 1</name>
    <dbReference type="NCBI Taxonomy" id="1735722"/>
    <lineage>
        <taxon>Viruses</taxon>
        <taxon>Singelaviria</taxon>
        <taxon>Helvetiavirae</taxon>
        <taxon>Dividoviricota</taxon>
        <taxon>Laserviricetes</taxon>
        <taxon>Halopanivirales</taxon>
        <taxon>Sphaerolipoviridae</taxon>
        <taxon>Alphasphaerolipovirus</taxon>
        <taxon>Alphasphaerolipovirus viikkii</taxon>
    </lineage>
</organism>
<dbReference type="GO" id="GO:0003677">
    <property type="term" value="F:DNA binding"/>
    <property type="evidence" value="ECO:0007669"/>
    <property type="project" value="InterPro"/>
</dbReference>
<dbReference type="KEGG" id="vg:28619854"/>
<dbReference type="GO" id="GO:0016987">
    <property type="term" value="F:sigma factor activity"/>
    <property type="evidence" value="ECO:0007669"/>
    <property type="project" value="InterPro"/>
</dbReference>
<dbReference type="GeneID" id="28619854"/>
<feature type="domain" description="RNA polymerase sigma factor 70 region 4 type 2" evidence="2">
    <location>
        <begin position="65"/>
        <end position="108"/>
    </location>
</feature>
<keyword evidence="4" id="KW-1185">Reference proteome</keyword>
<dbReference type="Gene3D" id="1.10.10.10">
    <property type="entry name" value="Winged helix-like DNA-binding domain superfamily/Winged helix DNA-binding domain"/>
    <property type="match status" value="1"/>
</dbReference>
<feature type="compositionally biased region" description="Acidic residues" evidence="1">
    <location>
        <begin position="30"/>
        <end position="45"/>
    </location>
</feature>
<dbReference type="SUPFAM" id="SSF88659">
    <property type="entry name" value="Sigma3 and sigma4 domains of RNA polymerase sigma factors"/>
    <property type="match status" value="1"/>
</dbReference>
<reference evidence="3 4" key="1">
    <citation type="journal article" date="2016" name="MBio">
        <title>Archaeal Haloarcula californiae Icosahedral Virus 1 Highlights Conserved Elements in Icosahedral Membrane-Containing DNA Viruses from Extreme Environments.</title>
        <authorList>
            <person name="Demina T.A."/>
            <person name="Pietila M.K."/>
            <person name="Svirskaite J."/>
            <person name="Ravantti J.J."/>
            <person name="Atanasova N.S."/>
            <person name="Bamford D.H."/>
            <person name="Oksanen H.M."/>
        </authorList>
    </citation>
    <scope>NUCLEOTIDE SEQUENCE [LARGE SCALE GENOMIC DNA]</scope>
    <source>
        <strain evidence="3 4">SS13-6</strain>
    </source>
</reference>
<dbReference type="GO" id="GO:0006352">
    <property type="term" value="P:DNA-templated transcription initiation"/>
    <property type="evidence" value="ECO:0007669"/>
    <property type="project" value="InterPro"/>
</dbReference>
<dbReference type="Pfam" id="PF08281">
    <property type="entry name" value="Sigma70_r4_2"/>
    <property type="match status" value="1"/>
</dbReference>
<protein>
    <recommendedName>
        <fullName evidence="2">RNA polymerase sigma factor 70 region 4 type 2 domain-containing protein</fullName>
    </recommendedName>
</protein>
<dbReference type="InterPro" id="IPR013249">
    <property type="entry name" value="RNA_pol_sigma70_r4_t2"/>
</dbReference>
<evidence type="ECO:0000313" key="3">
    <source>
        <dbReference type="EMBL" id="ALJ99707.1"/>
    </source>
</evidence>
<dbReference type="RefSeq" id="YP_009272864.1">
    <property type="nucleotide sequence ID" value="NC_030848.1"/>
</dbReference>